<name>A0A0V1BPK9_TRISP</name>
<dbReference type="AlphaFoldDB" id="A0A0V1BPK9"/>
<gene>
    <name evidence="1" type="ORF">T01_8177</name>
</gene>
<dbReference type="EMBL" id="JYDH01000022">
    <property type="protein sequence ID" value="KRY38902.1"/>
    <property type="molecule type" value="Genomic_DNA"/>
</dbReference>
<dbReference type="InParanoid" id="A0A0V1BPK9"/>
<sequence length="40" mass="4559">MASPIELLTASGRTGIVIHGDRSSIVAWDNHNIFLKYYRR</sequence>
<accession>A0A0V1BPK9</accession>
<keyword evidence="2" id="KW-1185">Reference proteome</keyword>
<organism evidence="1 2">
    <name type="scientific">Trichinella spiralis</name>
    <name type="common">Trichina worm</name>
    <dbReference type="NCBI Taxonomy" id="6334"/>
    <lineage>
        <taxon>Eukaryota</taxon>
        <taxon>Metazoa</taxon>
        <taxon>Ecdysozoa</taxon>
        <taxon>Nematoda</taxon>
        <taxon>Enoplea</taxon>
        <taxon>Dorylaimia</taxon>
        <taxon>Trichinellida</taxon>
        <taxon>Trichinellidae</taxon>
        <taxon>Trichinella</taxon>
    </lineage>
</organism>
<evidence type="ECO:0000313" key="2">
    <source>
        <dbReference type="Proteomes" id="UP000054776"/>
    </source>
</evidence>
<dbReference type="Proteomes" id="UP000054776">
    <property type="component" value="Unassembled WGS sequence"/>
</dbReference>
<proteinExistence type="predicted"/>
<evidence type="ECO:0000313" key="1">
    <source>
        <dbReference type="EMBL" id="KRY38902.1"/>
    </source>
</evidence>
<reference evidence="1 2" key="1">
    <citation type="submission" date="2015-01" db="EMBL/GenBank/DDBJ databases">
        <title>Evolution of Trichinella species and genotypes.</title>
        <authorList>
            <person name="Korhonen P.K."/>
            <person name="Edoardo P."/>
            <person name="Giuseppe L.R."/>
            <person name="Gasser R.B."/>
        </authorList>
    </citation>
    <scope>NUCLEOTIDE SEQUENCE [LARGE SCALE GENOMIC DNA]</scope>
    <source>
        <strain evidence="1">ISS3</strain>
    </source>
</reference>
<protein>
    <submittedName>
        <fullName evidence="1">Uncharacterized protein</fullName>
    </submittedName>
</protein>
<dbReference type="eggNOG" id="KOG1218">
    <property type="taxonomic scope" value="Eukaryota"/>
</dbReference>
<comment type="caution">
    <text evidence="1">The sequence shown here is derived from an EMBL/GenBank/DDBJ whole genome shotgun (WGS) entry which is preliminary data.</text>
</comment>